<dbReference type="PANTHER" id="PTHR33567:SF3">
    <property type="entry name" value="CHROMATE ION TRANSPORTER (EUROFUNG)"/>
    <property type="match status" value="1"/>
</dbReference>
<keyword evidence="3" id="KW-1003">Cell membrane</keyword>
<comment type="subcellular location">
    <subcellularLocation>
        <location evidence="1">Cell membrane</location>
        <topology evidence="1">Multi-pass membrane protein</topology>
    </subcellularLocation>
</comment>
<evidence type="ECO:0000256" key="1">
    <source>
        <dbReference type="ARBA" id="ARBA00004651"/>
    </source>
</evidence>
<keyword evidence="5" id="KW-1133">Transmembrane helix</keyword>
<dbReference type="InterPro" id="IPR003370">
    <property type="entry name" value="Chromate_transpt"/>
</dbReference>
<keyword evidence="4" id="KW-0812">Transmembrane</keyword>
<dbReference type="GO" id="GO:0015109">
    <property type="term" value="F:chromate transmembrane transporter activity"/>
    <property type="evidence" value="ECO:0007669"/>
    <property type="project" value="InterPro"/>
</dbReference>
<gene>
    <name evidence="7" type="ORF">NCTC11343_04596</name>
</gene>
<comment type="similarity">
    <text evidence="2">Belongs to the chromate ion transporter (CHR) (TC 2.A.51) family.</text>
</comment>
<dbReference type="Proteomes" id="UP000251241">
    <property type="component" value="Unassembled WGS sequence"/>
</dbReference>
<dbReference type="GO" id="GO:0005886">
    <property type="term" value="C:plasma membrane"/>
    <property type="evidence" value="ECO:0007669"/>
    <property type="project" value="UniProtKB-SubCell"/>
</dbReference>
<evidence type="ECO:0000256" key="2">
    <source>
        <dbReference type="ARBA" id="ARBA00005262"/>
    </source>
</evidence>
<dbReference type="InterPro" id="IPR014047">
    <property type="entry name" value="Chr_Tranpt_l_chain"/>
</dbReference>
<name>A0A2X2JKB4_SPHMU</name>
<proteinExistence type="inferred from homology"/>
<evidence type="ECO:0000256" key="5">
    <source>
        <dbReference type="ARBA" id="ARBA00022989"/>
    </source>
</evidence>
<reference evidence="7 8" key="1">
    <citation type="submission" date="2018-06" db="EMBL/GenBank/DDBJ databases">
        <authorList>
            <consortium name="Pathogen Informatics"/>
            <person name="Doyle S."/>
        </authorList>
    </citation>
    <scope>NUCLEOTIDE SEQUENCE [LARGE SCALE GENOMIC DNA]</scope>
    <source>
        <strain evidence="7 8">NCTC11343</strain>
    </source>
</reference>
<dbReference type="Pfam" id="PF02417">
    <property type="entry name" value="Chromate_transp"/>
    <property type="match status" value="2"/>
</dbReference>
<evidence type="ECO:0000256" key="6">
    <source>
        <dbReference type="ARBA" id="ARBA00023136"/>
    </source>
</evidence>
<accession>A0A2X2JKB4</accession>
<dbReference type="EMBL" id="UAUU01000011">
    <property type="protein sequence ID" value="SPZ92586.1"/>
    <property type="molecule type" value="Genomic_DNA"/>
</dbReference>
<dbReference type="PANTHER" id="PTHR33567">
    <property type="entry name" value="CHROMATE ION TRANSPORTER (EUROFUNG)"/>
    <property type="match status" value="1"/>
</dbReference>
<keyword evidence="6" id="KW-0472">Membrane</keyword>
<dbReference type="RefSeq" id="WP_088162404.1">
    <property type="nucleotide sequence ID" value="NZ_CP069793.1"/>
</dbReference>
<evidence type="ECO:0000256" key="4">
    <source>
        <dbReference type="ARBA" id="ARBA00022692"/>
    </source>
</evidence>
<dbReference type="PIRSF" id="PIRSF004810">
    <property type="entry name" value="ChrA"/>
    <property type="match status" value="1"/>
</dbReference>
<dbReference type="GeneID" id="97179518"/>
<protein>
    <submittedName>
        <fullName evidence="7">Chromate transporter, chromate ion transporter (CHR) family</fullName>
    </submittedName>
</protein>
<sequence length="376" mass="40874">MQENVNVKEIAKVFGKLGIIGFGGPAAHIAMMRDEVVVKRKWMSEQHFLDLLGATNLIPGPNSTEMAIHIGYDKDGWKGLLTAGLCFILPAVFITGIFAYLYNLYGQLPEVQPFIYGIKPAIIAIILAAIYPLAKQSVKSINLALIGIAVLFAAVFGVNEIYLMFGAGLLAFGLHTVQNRQNDTLQSIVPFTFLQITQTTFWTATNAKLFWTFLKIGSILYGSGYVLFAFLDTELVATGLLTRQQLMDAIAVGQFTPGPVFSSVTFIGFQINGLSGAIISTIAIFLPSFVFVALLNPLMKKLRNSKGLSSFLDAVNVASVAIIIAVCYEMGKETITDWRTMLIAVLSIAITFGYKKLNSAVIVLGGSLLGYVLFQI</sequence>
<evidence type="ECO:0000313" key="7">
    <source>
        <dbReference type="EMBL" id="SPZ92586.1"/>
    </source>
</evidence>
<evidence type="ECO:0000256" key="3">
    <source>
        <dbReference type="ARBA" id="ARBA00022475"/>
    </source>
</evidence>
<organism evidence="7 8">
    <name type="scientific">Sphingobacterium multivorum</name>
    <dbReference type="NCBI Taxonomy" id="28454"/>
    <lineage>
        <taxon>Bacteria</taxon>
        <taxon>Pseudomonadati</taxon>
        <taxon>Bacteroidota</taxon>
        <taxon>Sphingobacteriia</taxon>
        <taxon>Sphingobacteriales</taxon>
        <taxon>Sphingobacteriaceae</taxon>
        <taxon>Sphingobacterium</taxon>
    </lineage>
</organism>
<evidence type="ECO:0000313" key="8">
    <source>
        <dbReference type="Proteomes" id="UP000251241"/>
    </source>
</evidence>
<dbReference type="AlphaFoldDB" id="A0A2X2JKB4"/>
<dbReference type="NCBIfam" id="TIGR00937">
    <property type="entry name" value="2A51"/>
    <property type="match status" value="1"/>
</dbReference>